<reference key="2">
    <citation type="submission" date="2011-03" db="EMBL/GenBank/DDBJ databases">
        <title>Complete Genome Sequence of a beneficial plant roots-associated bacterium Pseudomonas brassicacearum.</title>
        <authorList>
            <person name="Ortet P."/>
            <person name="Barakat M."/>
            <person name="Lalaouna D."/>
            <person name="Fochesato S."/>
            <person name="Barbe V."/>
            <person name="Santaella C."/>
            <person name="Heulin T."/>
            <person name="Achouak W."/>
        </authorList>
    </citation>
    <scope>NUCLEOTIDE SEQUENCE</scope>
    <source>
        <strain>NFM421</strain>
    </source>
</reference>
<dbReference type="AlphaFoldDB" id="F2KEY7"/>
<sequence>MQDNLIDDTGFELGLPTREDMLKHQCDLLCSDLEVTRRNLRAAHRELAGLIVMYRGALKEAGTLRAEVDRLKWTLSDIYLRQSQEANKRIVYAYGDHTKKPNSHRET</sequence>
<evidence type="ECO:0000313" key="1">
    <source>
        <dbReference type="EMBL" id="AEA68213.1"/>
    </source>
</evidence>
<dbReference type="EMBL" id="CP002585">
    <property type="protein sequence ID" value="AEA68213.1"/>
    <property type="molecule type" value="Genomic_DNA"/>
</dbReference>
<organism evidence="1 2">
    <name type="scientific">Pseudomonas brassicacearum (strain NFM421)</name>
    <dbReference type="NCBI Taxonomy" id="994484"/>
    <lineage>
        <taxon>Bacteria</taxon>
        <taxon>Pseudomonadati</taxon>
        <taxon>Pseudomonadota</taxon>
        <taxon>Gammaproteobacteria</taxon>
        <taxon>Pseudomonadales</taxon>
        <taxon>Pseudomonadaceae</taxon>
        <taxon>Pseudomonas</taxon>
    </lineage>
</organism>
<protein>
    <submittedName>
        <fullName evidence="1">Uncharacterized protein</fullName>
    </submittedName>
</protein>
<proteinExistence type="predicted"/>
<dbReference type="KEGG" id="pba:PSEBR_cmegm40"/>
<accession>F2KEY7</accession>
<reference evidence="1 2" key="1">
    <citation type="journal article" date="2011" name="J. Bacteriol.">
        <title>Complete genome sequence of a beneficial plant root-associated bacterium, Pseudomonas brassicacearum.</title>
        <authorList>
            <person name="Ortet P."/>
            <person name="Barakat M."/>
            <person name="Lalaouna D."/>
            <person name="Fochesato S."/>
            <person name="Barbe V."/>
            <person name="Vacherie B."/>
            <person name="Santaella C."/>
            <person name="Heulin T."/>
            <person name="Achouak W."/>
        </authorList>
    </citation>
    <scope>NUCLEOTIDE SEQUENCE [LARGE SCALE GENOMIC DNA]</scope>
    <source>
        <strain evidence="1 2">NFM421</strain>
    </source>
</reference>
<dbReference type="HOGENOM" id="CLU_2275091_0_0_6"/>
<name>F2KEY7_PSEBN</name>
<evidence type="ECO:0000313" key="2">
    <source>
        <dbReference type="Proteomes" id="UP000006692"/>
    </source>
</evidence>
<dbReference type="Proteomes" id="UP000006692">
    <property type="component" value="Chromosome"/>
</dbReference>
<gene>
    <name evidence="1" type="ORF">PSEBR_cmegm40</name>
</gene>